<dbReference type="PANTHER" id="PTHR48051:SF54">
    <property type="entry name" value="LEUCINE-RICH REPEAT-CONTAINING PROTEIN"/>
    <property type="match status" value="1"/>
</dbReference>
<sequence>MDPNPERFPIVSYVIKSTRHDYSPVDPDVEQPPPPSDSDRTALEMMPRLNNPSLMASMADAVAEVVKLRSLLQVLGDRPDHESVDAAMRKIAESEAALSRRLEEIVLSPRPEGSDRMGWRTRQAEAERAERAAREEAERERGLYRAVVQLEGMHAEYEELLRQAEKRIVKIYGSAEGAEETVEVDEEVVEILREGSVADCLERVELSGRQLRFLPEAFGRLRGLVVMNLSNNQLTVLPDSIAGLEHLQELNIASNLLVSLPDSIGLLLNLKIFNASGNKLKALPDGISHCKSLVELDVSYNELTYLPTNIGFELVHLQKLSIHLNKLRSLPISVCEMTSLRYVDAHFNELRGLPQAIGSLTNLEVINLSSNFNDLTELPYSFGDLKNLKDLDLSNNQIHALPDTFGRLDNLIQLNLDQNPLVMPPMEIVQQGVEAVKEHMAKRWLDILLEEERKSVLESSEETQTGWLTRNTSWLNNLLSGVSETVTGYMGTGKTYRDPVLDQQL</sequence>
<dbReference type="Gene3D" id="3.80.10.10">
    <property type="entry name" value="Ribonuclease Inhibitor"/>
    <property type="match status" value="3"/>
</dbReference>
<name>A0AAV9CQ08_ACOCL</name>
<feature type="region of interest" description="Disordered" evidence="6">
    <location>
        <begin position="19"/>
        <end position="41"/>
    </location>
</feature>
<comment type="similarity">
    <text evidence="4">Belongs to the SHOC2 family.</text>
</comment>
<dbReference type="EMBL" id="JAUJYO010000018">
    <property type="protein sequence ID" value="KAK1290777.1"/>
    <property type="molecule type" value="Genomic_DNA"/>
</dbReference>
<proteinExistence type="inferred from homology"/>
<reference evidence="7" key="1">
    <citation type="journal article" date="2023" name="Nat. Commun.">
        <title>Diploid and tetraploid genomes of Acorus and the evolution of monocots.</title>
        <authorList>
            <person name="Ma L."/>
            <person name="Liu K.W."/>
            <person name="Li Z."/>
            <person name="Hsiao Y.Y."/>
            <person name="Qi Y."/>
            <person name="Fu T."/>
            <person name="Tang G.D."/>
            <person name="Zhang D."/>
            <person name="Sun W.H."/>
            <person name="Liu D.K."/>
            <person name="Li Y."/>
            <person name="Chen G.Z."/>
            <person name="Liu X.D."/>
            <person name="Liao X.Y."/>
            <person name="Jiang Y.T."/>
            <person name="Yu X."/>
            <person name="Hao Y."/>
            <person name="Huang J."/>
            <person name="Zhao X.W."/>
            <person name="Ke S."/>
            <person name="Chen Y.Y."/>
            <person name="Wu W.L."/>
            <person name="Hsu J.L."/>
            <person name="Lin Y.F."/>
            <person name="Huang M.D."/>
            <person name="Li C.Y."/>
            <person name="Huang L."/>
            <person name="Wang Z.W."/>
            <person name="Zhao X."/>
            <person name="Zhong W.Y."/>
            <person name="Peng D.H."/>
            <person name="Ahmad S."/>
            <person name="Lan S."/>
            <person name="Zhang J.S."/>
            <person name="Tsai W.C."/>
            <person name="Van de Peer Y."/>
            <person name="Liu Z.J."/>
        </authorList>
    </citation>
    <scope>NUCLEOTIDE SEQUENCE</scope>
    <source>
        <strain evidence="7">CP</strain>
    </source>
</reference>
<protein>
    <submittedName>
        <fullName evidence="7">Uncharacterized protein</fullName>
    </submittedName>
</protein>
<reference evidence="7" key="2">
    <citation type="submission" date="2023-06" db="EMBL/GenBank/DDBJ databases">
        <authorList>
            <person name="Ma L."/>
            <person name="Liu K.-W."/>
            <person name="Li Z."/>
            <person name="Hsiao Y.-Y."/>
            <person name="Qi Y."/>
            <person name="Fu T."/>
            <person name="Tang G."/>
            <person name="Zhang D."/>
            <person name="Sun W.-H."/>
            <person name="Liu D.-K."/>
            <person name="Li Y."/>
            <person name="Chen G.-Z."/>
            <person name="Liu X.-D."/>
            <person name="Liao X.-Y."/>
            <person name="Jiang Y.-T."/>
            <person name="Yu X."/>
            <person name="Hao Y."/>
            <person name="Huang J."/>
            <person name="Zhao X.-W."/>
            <person name="Ke S."/>
            <person name="Chen Y.-Y."/>
            <person name="Wu W.-L."/>
            <person name="Hsu J.-L."/>
            <person name="Lin Y.-F."/>
            <person name="Huang M.-D."/>
            <person name="Li C.-Y."/>
            <person name="Huang L."/>
            <person name="Wang Z.-W."/>
            <person name="Zhao X."/>
            <person name="Zhong W.-Y."/>
            <person name="Peng D.-H."/>
            <person name="Ahmad S."/>
            <person name="Lan S."/>
            <person name="Zhang J.-S."/>
            <person name="Tsai W.-C."/>
            <person name="Van De Peer Y."/>
            <person name="Liu Z.-J."/>
        </authorList>
    </citation>
    <scope>NUCLEOTIDE SEQUENCE</scope>
    <source>
        <strain evidence="7">CP</strain>
        <tissue evidence="7">Leaves</tissue>
    </source>
</reference>
<keyword evidence="1" id="KW-0433">Leucine-rich repeat</keyword>
<organism evidence="7 8">
    <name type="scientific">Acorus calamus</name>
    <name type="common">Sweet flag</name>
    <dbReference type="NCBI Taxonomy" id="4465"/>
    <lineage>
        <taxon>Eukaryota</taxon>
        <taxon>Viridiplantae</taxon>
        <taxon>Streptophyta</taxon>
        <taxon>Embryophyta</taxon>
        <taxon>Tracheophyta</taxon>
        <taxon>Spermatophyta</taxon>
        <taxon>Magnoliopsida</taxon>
        <taxon>Liliopsida</taxon>
        <taxon>Acoraceae</taxon>
        <taxon>Acorus</taxon>
    </lineage>
</organism>
<dbReference type="GO" id="GO:0055046">
    <property type="term" value="P:microgametogenesis"/>
    <property type="evidence" value="ECO:0007669"/>
    <property type="project" value="UniProtKB-ARBA"/>
</dbReference>
<keyword evidence="3" id="KW-0175">Coiled coil</keyword>
<dbReference type="InterPro" id="IPR050216">
    <property type="entry name" value="LRR_domain-containing"/>
</dbReference>
<dbReference type="GO" id="GO:0005737">
    <property type="term" value="C:cytoplasm"/>
    <property type="evidence" value="ECO:0007669"/>
    <property type="project" value="TreeGrafter"/>
</dbReference>
<evidence type="ECO:0000256" key="1">
    <source>
        <dbReference type="ARBA" id="ARBA00022614"/>
    </source>
</evidence>
<evidence type="ECO:0000256" key="5">
    <source>
        <dbReference type="ARBA" id="ARBA00037519"/>
    </source>
</evidence>
<keyword evidence="8" id="KW-1185">Reference proteome</keyword>
<dbReference type="InterPro" id="IPR001611">
    <property type="entry name" value="Leu-rich_rpt"/>
</dbReference>
<dbReference type="PANTHER" id="PTHR48051">
    <property type="match status" value="1"/>
</dbReference>
<dbReference type="Proteomes" id="UP001180020">
    <property type="component" value="Unassembled WGS sequence"/>
</dbReference>
<dbReference type="InterPro" id="IPR032675">
    <property type="entry name" value="LRR_dom_sf"/>
</dbReference>
<evidence type="ECO:0000256" key="6">
    <source>
        <dbReference type="SAM" id="MobiDB-lite"/>
    </source>
</evidence>
<dbReference type="SMART" id="SM00369">
    <property type="entry name" value="LRR_TYP"/>
    <property type="match status" value="7"/>
</dbReference>
<dbReference type="InterPro" id="IPR003591">
    <property type="entry name" value="Leu-rich_rpt_typical-subtyp"/>
</dbReference>
<comment type="caution">
    <text evidence="7">The sequence shown here is derived from an EMBL/GenBank/DDBJ whole genome shotgun (WGS) entry which is preliminary data.</text>
</comment>
<dbReference type="AlphaFoldDB" id="A0AAV9CQ08"/>
<evidence type="ECO:0000256" key="3">
    <source>
        <dbReference type="ARBA" id="ARBA00023054"/>
    </source>
</evidence>
<dbReference type="SMART" id="SM00364">
    <property type="entry name" value="LRR_BAC"/>
    <property type="match status" value="6"/>
</dbReference>
<evidence type="ECO:0000313" key="8">
    <source>
        <dbReference type="Proteomes" id="UP001180020"/>
    </source>
</evidence>
<keyword evidence="2" id="KW-0677">Repeat</keyword>
<dbReference type="FunFam" id="3.80.10.10:FF:000610">
    <property type="entry name" value="Plant intracellular Ras-group-related LRR protein 9"/>
    <property type="match status" value="1"/>
</dbReference>
<dbReference type="PROSITE" id="PS51450">
    <property type="entry name" value="LRR"/>
    <property type="match status" value="2"/>
</dbReference>
<evidence type="ECO:0000256" key="4">
    <source>
        <dbReference type="ARBA" id="ARBA00023786"/>
    </source>
</evidence>
<dbReference type="Pfam" id="PF13855">
    <property type="entry name" value="LRR_8"/>
    <property type="match status" value="2"/>
</dbReference>
<accession>A0AAV9CQ08</accession>
<gene>
    <name evidence="7" type="ORF">QJS10_CPB18g00654</name>
</gene>
<dbReference type="SUPFAM" id="SSF52058">
    <property type="entry name" value="L domain-like"/>
    <property type="match status" value="1"/>
</dbReference>
<comment type="function">
    <text evidence="5">Leucine-rich repeat protein that likely mediates protein interactions, possibly in the context of signal transduction.</text>
</comment>
<evidence type="ECO:0000256" key="2">
    <source>
        <dbReference type="ARBA" id="ARBA00022737"/>
    </source>
</evidence>
<dbReference type="FunFam" id="3.80.10.10:FF:000746">
    <property type="entry name" value="Plant intracellular Ras-group-related LRR protein 2"/>
    <property type="match status" value="1"/>
</dbReference>
<dbReference type="PRINTS" id="PR00019">
    <property type="entry name" value="LEURICHRPT"/>
</dbReference>
<evidence type="ECO:0000313" key="7">
    <source>
        <dbReference type="EMBL" id="KAK1290777.1"/>
    </source>
</evidence>